<dbReference type="GO" id="GO:0005576">
    <property type="term" value="C:extracellular region"/>
    <property type="evidence" value="ECO:0007669"/>
    <property type="project" value="UniProtKB-SubCell"/>
</dbReference>
<dbReference type="InterPro" id="IPR010264">
    <property type="entry name" value="Self-incomp_S1"/>
</dbReference>
<keyword evidence="3 6" id="KW-0713">Self-incompatibility</keyword>
<evidence type="ECO:0000256" key="5">
    <source>
        <dbReference type="ARBA" id="ARBA00022729"/>
    </source>
</evidence>
<evidence type="ECO:0000256" key="3">
    <source>
        <dbReference type="ARBA" id="ARBA00022471"/>
    </source>
</evidence>
<comment type="similarity">
    <text evidence="2 6">Belongs to the plant self-incompatibility (S1) protein family.</text>
</comment>
<dbReference type="Pfam" id="PF05938">
    <property type="entry name" value="Self-incomp_S1"/>
    <property type="match status" value="1"/>
</dbReference>
<keyword evidence="5 6" id="KW-0732">Signal</keyword>
<dbReference type="OrthoDB" id="1848419at2759"/>
<keyword evidence="4 6" id="KW-0964">Secreted</keyword>
<accession>A0A2U1NP42</accession>
<evidence type="ECO:0000256" key="2">
    <source>
        <dbReference type="ARBA" id="ARBA00005581"/>
    </source>
</evidence>
<evidence type="ECO:0000313" key="8">
    <source>
        <dbReference type="Proteomes" id="UP000245207"/>
    </source>
</evidence>
<sequence>MSFIMKYPTILSCIFCLFVLTSGFDIVSESENHNIKSFLDLYTVFVMDGEIDNLKAHCRSGDDDIGEKSLTVPQYFHWTFRMNIIGSTRFICNFRWMADENTVLKDKTFDVFNIRIMYRCGERFDVNNCYWLVRKDGFYFAKDDKPFPDGWQLLFNWD</sequence>
<dbReference type="AlphaFoldDB" id="A0A2U1NP42"/>
<feature type="chain" id="PRO_5025078001" description="S-protein homolog" evidence="6">
    <location>
        <begin position="24"/>
        <end position="158"/>
    </location>
</feature>
<keyword evidence="8" id="KW-1185">Reference proteome</keyword>
<proteinExistence type="inferred from homology"/>
<name>A0A2U1NP42_ARTAN</name>
<dbReference type="GO" id="GO:0060320">
    <property type="term" value="P:rejection of self pollen"/>
    <property type="evidence" value="ECO:0007669"/>
    <property type="project" value="UniProtKB-KW"/>
</dbReference>
<organism evidence="7 8">
    <name type="scientific">Artemisia annua</name>
    <name type="common">Sweet wormwood</name>
    <dbReference type="NCBI Taxonomy" id="35608"/>
    <lineage>
        <taxon>Eukaryota</taxon>
        <taxon>Viridiplantae</taxon>
        <taxon>Streptophyta</taxon>
        <taxon>Embryophyta</taxon>
        <taxon>Tracheophyta</taxon>
        <taxon>Spermatophyta</taxon>
        <taxon>Magnoliopsida</taxon>
        <taxon>eudicotyledons</taxon>
        <taxon>Gunneridae</taxon>
        <taxon>Pentapetalae</taxon>
        <taxon>asterids</taxon>
        <taxon>campanulids</taxon>
        <taxon>Asterales</taxon>
        <taxon>Asteraceae</taxon>
        <taxon>Asteroideae</taxon>
        <taxon>Anthemideae</taxon>
        <taxon>Artemisiinae</taxon>
        <taxon>Artemisia</taxon>
    </lineage>
</organism>
<gene>
    <name evidence="7" type="ORF">CTI12_AA244560</name>
</gene>
<evidence type="ECO:0000256" key="6">
    <source>
        <dbReference type="RuleBase" id="RU367044"/>
    </source>
</evidence>
<evidence type="ECO:0000256" key="4">
    <source>
        <dbReference type="ARBA" id="ARBA00022525"/>
    </source>
</evidence>
<dbReference type="PANTHER" id="PTHR31232:SF155">
    <property type="entry name" value="PLANT SELF-INCOMPATIBILITY PROTEIN S1 FAMILY"/>
    <property type="match status" value="1"/>
</dbReference>
<comment type="caution">
    <text evidence="7">The sequence shown here is derived from an EMBL/GenBank/DDBJ whole genome shotgun (WGS) entry which is preliminary data.</text>
</comment>
<evidence type="ECO:0000256" key="1">
    <source>
        <dbReference type="ARBA" id="ARBA00004613"/>
    </source>
</evidence>
<protein>
    <recommendedName>
        <fullName evidence="6">S-protein homolog</fullName>
    </recommendedName>
</protein>
<feature type="signal peptide" evidence="6">
    <location>
        <begin position="1"/>
        <end position="23"/>
    </location>
</feature>
<dbReference type="EMBL" id="PKPP01002437">
    <property type="protein sequence ID" value="PWA75272.1"/>
    <property type="molecule type" value="Genomic_DNA"/>
</dbReference>
<dbReference type="Proteomes" id="UP000245207">
    <property type="component" value="Unassembled WGS sequence"/>
</dbReference>
<evidence type="ECO:0000313" key="7">
    <source>
        <dbReference type="EMBL" id="PWA75272.1"/>
    </source>
</evidence>
<dbReference type="PANTHER" id="PTHR31232">
    <property type="match status" value="1"/>
</dbReference>
<comment type="subcellular location">
    <subcellularLocation>
        <location evidence="1 6">Secreted</location>
    </subcellularLocation>
</comment>
<reference evidence="7 8" key="1">
    <citation type="journal article" date="2018" name="Mol. Plant">
        <title>The genome of Artemisia annua provides insight into the evolution of Asteraceae family and artemisinin biosynthesis.</title>
        <authorList>
            <person name="Shen Q."/>
            <person name="Zhang L."/>
            <person name="Liao Z."/>
            <person name="Wang S."/>
            <person name="Yan T."/>
            <person name="Shi P."/>
            <person name="Liu M."/>
            <person name="Fu X."/>
            <person name="Pan Q."/>
            <person name="Wang Y."/>
            <person name="Lv Z."/>
            <person name="Lu X."/>
            <person name="Zhang F."/>
            <person name="Jiang W."/>
            <person name="Ma Y."/>
            <person name="Chen M."/>
            <person name="Hao X."/>
            <person name="Li L."/>
            <person name="Tang Y."/>
            <person name="Lv G."/>
            <person name="Zhou Y."/>
            <person name="Sun X."/>
            <person name="Brodelius P.E."/>
            <person name="Rose J.K.C."/>
            <person name="Tang K."/>
        </authorList>
    </citation>
    <scope>NUCLEOTIDE SEQUENCE [LARGE SCALE GENOMIC DNA]</scope>
    <source>
        <strain evidence="8">cv. Huhao1</strain>
        <tissue evidence="7">Leaf</tissue>
    </source>
</reference>